<evidence type="ECO:0000256" key="2">
    <source>
        <dbReference type="RuleBase" id="RU004175"/>
    </source>
</evidence>
<comment type="caution">
    <text evidence="3">The sequence shown here is derived from an EMBL/GenBank/DDBJ whole genome shotgun (WGS) entry which is preliminary data.</text>
</comment>
<dbReference type="PANTHER" id="PTHR21256:SF2">
    <property type="entry name" value="HISTIDINE BIOSYNTHESIS TRIFUNCTIONAL PROTEIN"/>
    <property type="match status" value="1"/>
</dbReference>
<gene>
    <name evidence="3" type="ORF">PIB30_009152</name>
</gene>
<protein>
    <submittedName>
        <fullName evidence="3">Uncharacterized protein</fullName>
    </submittedName>
</protein>
<dbReference type="PANTHER" id="PTHR21256">
    <property type="entry name" value="HISTIDINOL DEHYDROGENASE HDH"/>
    <property type="match status" value="1"/>
</dbReference>
<keyword evidence="1" id="KW-0560">Oxidoreductase</keyword>
<comment type="similarity">
    <text evidence="2">Belongs to the histidinol dehydrogenase family.</text>
</comment>
<evidence type="ECO:0000313" key="4">
    <source>
        <dbReference type="Proteomes" id="UP001341840"/>
    </source>
</evidence>
<evidence type="ECO:0000256" key="1">
    <source>
        <dbReference type="ARBA" id="ARBA00023002"/>
    </source>
</evidence>
<dbReference type="Pfam" id="PF00815">
    <property type="entry name" value="Histidinol_dh"/>
    <property type="match status" value="3"/>
</dbReference>
<evidence type="ECO:0000313" key="3">
    <source>
        <dbReference type="EMBL" id="MED6192343.1"/>
    </source>
</evidence>
<proteinExistence type="inferred from homology"/>
<accession>A0ABU6X5V7</accession>
<keyword evidence="4" id="KW-1185">Reference proteome</keyword>
<name>A0ABU6X5V7_9FABA</name>
<dbReference type="PRINTS" id="PR00083">
    <property type="entry name" value="HOLDHDRGNASE"/>
</dbReference>
<reference evidence="3 4" key="1">
    <citation type="journal article" date="2023" name="Plants (Basel)">
        <title>Bridging the Gap: Combining Genomics and Transcriptomics Approaches to Understand Stylosanthes scabra, an Orphan Legume from the Brazilian Caatinga.</title>
        <authorList>
            <person name="Ferreira-Neto J.R.C."/>
            <person name="da Silva M.D."/>
            <person name="Binneck E."/>
            <person name="de Melo N.F."/>
            <person name="da Silva R.H."/>
            <person name="de Melo A.L.T.M."/>
            <person name="Pandolfi V."/>
            <person name="Bustamante F.O."/>
            <person name="Brasileiro-Vidal A.C."/>
            <person name="Benko-Iseppon A.M."/>
        </authorList>
    </citation>
    <scope>NUCLEOTIDE SEQUENCE [LARGE SCALE GENOMIC DNA]</scope>
    <source>
        <tissue evidence="3">Leaves</tissue>
    </source>
</reference>
<dbReference type="Gene3D" id="3.40.50.1980">
    <property type="entry name" value="Nitrogenase molybdenum iron protein domain"/>
    <property type="match status" value="3"/>
</dbReference>
<sequence>MGVQLDGAVNEAFDVAYIYAFHAAQKTPERIAENMKGVQCKRVARFINSVGLYVPGGTAVLPSTALMFSVDGTICIMQGYSSDGLGTETRPKVEKIFGSGNQYVTAAKMILQENEVMVAIDMPAGPSESDSQVVLVIAGKGVNVNATEEELKNQCQSLRRGEFSVEAHSFIVYARDVLESINFSNLYAPEHLIVNAEDAEKWEGFIENAGGTAALPSTALMLSVEVLYCTKKDGVTHILKAGGAHV</sequence>
<dbReference type="InterPro" id="IPR012131">
    <property type="entry name" value="Hstdl_DH"/>
</dbReference>
<organism evidence="3 4">
    <name type="scientific">Stylosanthes scabra</name>
    <dbReference type="NCBI Taxonomy" id="79078"/>
    <lineage>
        <taxon>Eukaryota</taxon>
        <taxon>Viridiplantae</taxon>
        <taxon>Streptophyta</taxon>
        <taxon>Embryophyta</taxon>
        <taxon>Tracheophyta</taxon>
        <taxon>Spermatophyta</taxon>
        <taxon>Magnoliopsida</taxon>
        <taxon>eudicotyledons</taxon>
        <taxon>Gunneridae</taxon>
        <taxon>Pentapetalae</taxon>
        <taxon>rosids</taxon>
        <taxon>fabids</taxon>
        <taxon>Fabales</taxon>
        <taxon>Fabaceae</taxon>
        <taxon>Papilionoideae</taxon>
        <taxon>50 kb inversion clade</taxon>
        <taxon>dalbergioids sensu lato</taxon>
        <taxon>Dalbergieae</taxon>
        <taxon>Pterocarpus clade</taxon>
        <taxon>Stylosanthes</taxon>
    </lineage>
</organism>
<dbReference type="InterPro" id="IPR016161">
    <property type="entry name" value="Ald_DH/histidinol_DH"/>
</dbReference>
<dbReference type="Proteomes" id="UP001341840">
    <property type="component" value="Unassembled WGS sequence"/>
</dbReference>
<dbReference type="SUPFAM" id="SSF53720">
    <property type="entry name" value="ALDH-like"/>
    <property type="match status" value="1"/>
</dbReference>
<dbReference type="EMBL" id="JASCZI010211469">
    <property type="protein sequence ID" value="MED6192343.1"/>
    <property type="molecule type" value="Genomic_DNA"/>
</dbReference>